<dbReference type="InterPro" id="IPR050570">
    <property type="entry name" value="Cell_wall_metabolism_enzyme"/>
</dbReference>
<keyword evidence="2" id="KW-0732">Signal</keyword>
<name>A0ABT7IKL0_9BURK</name>
<dbReference type="RefSeq" id="WP_243376851.1">
    <property type="nucleotide sequence ID" value="NZ_JAKZJU020000001.1"/>
</dbReference>
<reference evidence="4" key="1">
    <citation type="submission" date="2023-03" db="EMBL/GenBank/DDBJ databases">
        <title>Mesosutterella sp. nov. isolated from porcine feces.</title>
        <authorList>
            <person name="Yu S."/>
        </authorList>
    </citation>
    <scope>NUCLEOTIDE SEQUENCE</scope>
    <source>
        <strain evidence="4">AGMB02718</strain>
    </source>
</reference>
<dbReference type="InterPro" id="IPR011055">
    <property type="entry name" value="Dup_hybrid_motif"/>
</dbReference>
<dbReference type="PANTHER" id="PTHR21666">
    <property type="entry name" value="PEPTIDASE-RELATED"/>
    <property type="match status" value="1"/>
</dbReference>
<feature type="compositionally biased region" description="Polar residues" evidence="1">
    <location>
        <begin position="90"/>
        <end position="106"/>
    </location>
</feature>
<comment type="caution">
    <text evidence="4">The sequence shown here is derived from an EMBL/GenBank/DDBJ whole genome shotgun (WGS) entry which is preliminary data.</text>
</comment>
<dbReference type="EMBL" id="JAKZJU020000001">
    <property type="protein sequence ID" value="MDL2058899.1"/>
    <property type="molecule type" value="Genomic_DNA"/>
</dbReference>
<feature type="compositionally biased region" description="Low complexity" evidence="1">
    <location>
        <begin position="21"/>
        <end position="30"/>
    </location>
</feature>
<dbReference type="Pfam" id="PF01551">
    <property type="entry name" value="Peptidase_M23"/>
    <property type="match status" value="1"/>
</dbReference>
<evidence type="ECO:0000256" key="2">
    <source>
        <dbReference type="SAM" id="SignalP"/>
    </source>
</evidence>
<proteinExistence type="predicted"/>
<dbReference type="Proteomes" id="UP001165481">
    <property type="component" value="Unassembled WGS sequence"/>
</dbReference>
<accession>A0ABT7IKL0</accession>
<feature type="chain" id="PRO_5047413323" evidence="2">
    <location>
        <begin position="23"/>
        <end position="486"/>
    </location>
</feature>
<gene>
    <name evidence="4" type="ORF">MUN46_002910</name>
</gene>
<dbReference type="InterPro" id="IPR016047">
    <property type="entry name" value="M23ase_b-sheet_dom"/>
</dbReference>
<feature type="compositionally biased region" description="Polar residues" evidence="1">
    <location>
        <begin position="69"/>
        <end position="80"/>
    </location>
</feature>
<evidence type="ECO:0000313" key="5">
    <source>
        <dbReference type="Proteomes" id="UP001165481"/>
    </source>
</evidence>
<dbReference type="Gene3D" id="2.70.70.10">
    <property type="entry name" value="Glucose Permease (Domain IIA)"/>
    <property type="match status" value="1"/>
</dbReference>
<feature type="signal peptide" evidence="2">
    <location>
        <begin position="1"/>
        <end position="22"/>
    </location>
</feature>
<dbReference type="CDD" id="cd12797">
    <property type="entry name" value="M23_peptidase"/>
    <property type="match status" value="1"/>
</dbReference>
<sequence length="486" mass="53139">MKKAPFFVFLTALGLLGGQSLAAQQPPQSSHGRRTAASAQQDRRAVPAKAAAAGKKKNNAKSRAASGKTGSTAPSSQSAQKKGLEKQSRDLQQQIGRLRQDISQKQVQKRKEASAAQTAKKALSASNQKLERLDTEKTKTRSILNNIREQSGQVVSKLATTRQNIAVNAKLRYLHAGEKPWESVLSGTSPARVNRNAAVLAYLADRHQKKADRLEDTKDLLQHQAEKTASREKTLTAVAATEKANNQRIAAGQELHEANARKLEQQISSQQKQVEELQRDQQRLAALIRQIDIAIAEQEKARRQKLARQREELKRKAEERRKREAALAEKNRQAGRTSRPPAPKEEPEMPPEEPARGSFAKLRGRLPMPASGTIAGSFGQSRNGAGVWQGLMIRASQGSPVRAVAEGTVVYAGKLRGYGNLLILDHGEGYLSVYAYNSTLLKANGAHASGGETIARVGPGENGNAPGLYFEIRYKGRPINPRPWLK</sequence>
<evidence type="ECO:0000313" key="4">
    <source>
        <dbReference type="EMBL" id="MDL2058899.1"/>
    </source>
</evidence>
<protein>
    <submittedName>
        <fullName evidence="4">Peptidoglycan DD-metalloendopeptidase family protein</fullName>
    </submittedName>
</protein>
<evidence type="ECO:0000259" key="3">
    <source>
        <dbReference type="Pfam" id="PF01551"/>
    </source>
</evidence>
<feature type="region of interest" description="Disordered" evidence="1">
    <location>
        <begin position="21"/>
        <end position="132"/>
    </location>
</feature>
<keyword evidence="5" id="KW-1185">Reference proteome</keyword>
<feature type="domain" description="M23ase beta-sheet core" evidence="3">
    <location>
        <begin position="388"/>
        <end position="481"/>
    </location>
</feature>
<organism evidence="4 5">
    <name type="scientific">Mesosutterella faecium</name>
    <dbReference type="NCBI Taxonomy" id="2925194"/>
    <lineage>
        <taxon>Bacteria</taxon>
        <taxon>Pseudomonadati</taxon>
        <taxon>Pseudomonadota</taxon>
        <taxon>Betaproteobacteria</taxon>
        <taxon>Burkholderiales</taxon>
        <taxon>Sutterellaceae</taxon>
        <taxon>Mesosutterella</taxon>
    </lineage>
</organism>
<feature type="region of interest" description="Disordered" evidence="1">
    <location>
        <begin position="313"/>
        <end position="357"/>
    </location>
</feature>
<feature type="compositionally biased region" description="Basic and acidic residues" evidence="1">
    <location>
        <begin position="313"/>
        <end position="332"/>
    </location>
</feature>
<dbReference type="SUPFAM" id="SSF51261">
    <property type="entry name" value="Duplicated hybrid motif"/>
    <property type="match status" value="1"/>
</dbReference>
<evidence type="ECO:0000256" key="1">
    <source>
        <dbReference type="SAM" id="MobiDB-lite"/>
    </source>
</evidence>
<dbReference type="PANTHER" id="PTHR21666:SF270">
    <property type="entry name" value="MUREIN HYDROLASE ACTIVATOR ENVC"/>
    <property type="match status" value="1"/>
</dbReference>